<dbReference type="Gene3D" id="1.10.10.60">
    <property type="entry name" value="Homeodomain-like"/>
    <property type="match status" value="1"/>
</dbReference>
<evidence type="ECO:0000256" key="1">
    <source>
        <dbReference type="ARBA" id="ARBA00023015"/>
    </source>
</evidence>
<dbReference type="SUPFAM" id="SSF46689">
    <property type="entry name" value="Homeodomain-like"/>
    <property type="match status" value="1"/>
</dbReference>
<dbReference type="InterPro" id="IPR009057">
    <property type="entry name" value="Homeodomain-like_sf"/>
</dbReference>
<keyword evidence="3" id="KW-0804">Transcription</keyword>
<comment type="caution">
    <text evidence="6">The sequence shown here is derived from an EMBL/GenBank/DDBJ whole genome shotgun (WGS) entry which is preliminary data.</text>
</comment>
<dbReference type="RefSeq" id="WP_100758304.1">
    <property type="nucleotide sequence ID" value="NZ_NPDT01000001.1"/>
</dbReference>
<feature type="transmembrane region" description="Helical" evidence="4">
    <location>
        <begin position="83"/>
        <end position="105"/>
    </location>
</feature>
<proteinExistence type="predicted"/>
<evidence type="ECO:0000313" key="7">
    <source>
        <dbReference type="Proteomes" id="UP000231912"/>
    </source>
</evidence>
<keyword evidence="4" id="KW-0472">Membrane</keyword>
<keyword evidence="2" id="KW-0238">DNA-binding</keyword>
<reference evidence="6 7" key="1">
    <citation type="submission" date="2017-07" db="EMBL/GenBank/DDBJ databases">
        <title>Leptospira spp. isolated from tropical soils.</title>
        <authorList>
            <person name="Thibeaux R."/>
            <person name="Iraola G."/>
            <person name="Ferres I."/>
            <person name="Bierque E."/>
            <person name="Girault D."/>
            <person name="Soupe-Gilbert M.-E."/>
            <person name="Picardeau M."/>
            <person name="Goarant C."/>
        </authorList>
    </citation>
    <scope>NUCLEOTIDE SEQUENCE [LARGE SCALE GENOMIC DNA]</scope>
    <source>
        <strain evidence="6 7">FH2-C-A2</strain>
    </source>
</reference>
<evidence type="ECO:0000256" key="4">
    <source>
        <dbReference type="SAM" id="Phobius"/>
    </source>
</evidence>
<keyword evidence="4" id="KW-1133">Transmembrane helix</keyword>
<sequence>MLLGVASLLRPEKRLAFKLLSLLSFCVSVQFAYVFFLLKGIYFEPSFLNHLHIPFAWILGPGMYSLFSATVREDPLTASEWKFYLPGLSLLLFFPILSIFLPHAFEPKPVDYFQRGTTSWLDILLVGAYVANLAFYLSVVWQTRSVFRPERLREDGGARILLFIIVGSGSVTLVLVLSYLVRDIHLMFATVLATVLYAVAGYLSQIYSPEVFQEIGPSVRDAYRNSRIEGIDILELEAKLDSIMNEEKVYLQEDLSLTALSFRLDIKPYQLSEFLNQKKKTNFARFVNGFRVAEAVRILEKEEGANILSVAYRSGFNSKATFNLAFKSVQGLSPREFLRKAKVS</sequence>
<keyword evidence="1" id="KW-0805">Transcription regulation</keyword>
<dbReference type="PANTHER" id="PTHR43280">
    <property type="entry name" value="ARAC-FAMILY TRANSCRIPTIONAL REGULATOR"/>
    <property type="match status" value="1"/>
</dbReference>
<dbReference type="InterPro" id="IPR018060">
    <property type="entry name" value="HTH_AraC"/>
</dbReference>
<dbReference type="PANTHER" id="PTHR43280:SF29">
    <property type="entry name" value="ARAC-FAMILY TRANSCRIPTIONAL REGULATOR"/>
    <property type="match status" value="1"/>
</dbReference>
<feature type="transmembrane region" description="Helical" evidence="4">
    <location>
        <begin position="160"/>
        <end position="180"/>
    </location>
</feature>
<evidence type="ECO:0000256" key="2">
    <source>
        <dbReference type="ARBA" id="ARBA00023125"/>
    </source>
</evidence>
<evidence type="ECO:0000313" key="6">
    <source>
        <dbReference type="EMBL" id="PJZ67902.1"/>
    </source>
</evidence>
<dbReference type="SMART" id="SM00342">
    <property type="entry name" value="HTH_ARAC"/>
    <property type="match status" value="1"/>
</dbReference>
<dbReference type="AlphaFoldDB" id="A0A2M9ZHJ3"/>
<evidence type="ECO:0000256" key="3">
    <source>
        <dbReference type="ARBA" id="ARBA00023163"/>
    </source>
</evidence>
<feature type="domain" description="HTH araC/xylS-type" evidence="5">
    <location>
        <begin position="241"/>
        <end position="340"/>
    </location>
</feature>
<organism evidence="6 7">
    <name type="scientific">Leptospira wolffii</name>
    <dbReference type="NCBI Taxonomy" id="409998"/>
    <lineage>
        <taxon>Bacteria</taxon>
        <taxon>Pseudomonadati</taxon>
        <taxon>Spirochaetota</taxon>
        <taxon>Spirochaetia</taxon>
        <taxon>Leptospirales</taxon>
        <taxon>Leptospiraceae</taxon>
        <taxon>Leptospira</taxon>
    </lineage>
</organism>
<dbReference type="InterPro" id="IPR018062">
    <property type="entry name" value="HTH_AraC-typ_CS"/>
</dbReference>
<protein>
    <submittedName>
        <fullName evidence="6">Transcriptional regulator</fullName>
    </submittedName>
</protein>
<feature type="transmembrane region" description="Helical" evidence="4">
    <location>
        <begin position="54"/>
        <end position="71"/>
    </location>
</feature>
<feature type="transmembrane region" description="Helical" evidence="4">
    <location>
        <begin position="117"/>
        <end position="139"/>
    </location>
</feature>
<keyword evidence="4" id="KW-0812">Transmembrane</keyword>
<dbReference type="PROSITE" id="PS01124">
    <property type="entry name" value="HTH_ARAC_FAMILY_2"/>
    <property type="match status" value="1"/>
</dbReference>
<accession>A0A2M9ZHJ3</accession>
<gene>
    <name evidence="6" type="ORF">CH371_03895</name>
</gene>
<dbReference type="GO" id="GO:0003700">
    <property type="term" value="F:DNA-binding transcription factor activity"/>
    <property type="evidence" value="ECO:0007669"/>
    <property type="project" value="InterPro"/>
</dbReference>
<evidence type="ECO:0000259" key="5">
    <source>
        <dbReference type="PROSITE" id="PS01124"/>
    </source>
</evidence>
<dbReference type="GO" id="GO:0043565">
    <property type="term" value="F:sequence-specific DNA binding"/>
    <property type="evidence" value="ECO:0007669"/>
    <property type="project" value="InterPro"/>
</dbReference>
<dbReference type="Proteomes" id="UP000231912">
    <property type="component" value="Unassembled WGS sequence"/>
</dbReference>
<dbReference type="Pfam" id="PF12833">
    <property type="entry name" value="HTH_18"/>
    <property type="match status" value="1"/>
</dbReference>
<name>A0A2M9ZHJ3_9LEPT</name>
<feature type="transmembrane region" description="Helical" evidence="4">
    <location>
        <begin position="186"/>
        <end position="203"/>
    </location>
</feature>
<dbReference type="PROSITE" id="PS00041">
    <property type="entry name" value="HTH_ARAC_FAMILY_1"/>
    <property type="match status" value="1"/>
</dbReference>
<feature type="transmembrane region" description="Helical" evidence="4">
    <location>
        <begin position="20"/>
        <end position="42"/>
    </location>
</feature>
<dbReference type="EMBL" id="NPDT01000001">
    <property type="protein sequence ID" value="PJZ67902.1"/>
    <property type="molecule type" value="Genomic_DNA"/>
</dbReference>